<evidence type="ECO:0000256" key="6">
    <source>
        <dbReference type="ARBA" id="ARBA00022989"/>
    </source>
</evidence>
<dbReference type="InterPro" id="IPR031006">
    <property type="entry name" value="Exosort_XrtN"/>
</dbReference>
<proteinExistence type="predicted"/>
<keyword evidence="10" id="KW-1185">Reference proteome</keyword>
<feature type="transmembrane region" description="Helical" evidence="8">
    <location>
        <begin position="177"/>
        <end position="197"/>
    </location>
</feature>
<keyword evidence="4 8" id="KW-0812">Transmembrane</keyword>
<comment type="caution">
    <text evidence="9">The sequence shown here is derived from an EMBL/GenBank/DDBJ whole genome shotgun (WGS) entry which is preliminary data.</text>
</comment>
<evidence type="ECO:0000256" key="5">
    <source>
        <dbReference type="ARBA" id="ARBA00022801"/>
    </source>
</evidence>
<dbReference type="RefSeq" id="WP_202012914.1">
    <property type="nucleotide sequence ID" value="NZ_JAERRB010000007.1"/>
</dbReference>
<evidence type="ECO:0000313" key="10">
    <source>
        <dbReference type="Proteomes" id="UP000613030"/>
    </source>
</evidence>
<feature type="transmembrane region" description="Helical" evidence="8">
    <location>
        <begin position="114"/>
        <end position="137"/>
    </location>
</feature>
<evidence type="ECO:0000256" key="3">
    <source>
        <dbReference type="ARBA" id="ARBA00022670"/>
    </source>
</evidence>
<evidence type="ECO:0000256" key="8">
    <source>
        <dbReference type="SAM" id="Phobius"/>
    </source>
</evidence>
<evidence type="ECO:0000313" key="9">
    <source>
        <dbReference type="EMBL" id="MBL0743573.1"/>
    </source>
</evidence>
<dbReference type="InterPro" id="IPR026392">
    <property type="entry name" value="Exo/Archaeosortase_dom"/>
</dbReference>
<protein>
    <submittedName>
        <fullName evidence="9">Exosortase N</fullName>
        <ecNumber evidence="9">3.4.22.-</ecNumber>
    </submittedName>
</protein>
<evidence type="ECO:0000256" key="2">
    <source>
        <dbReference type="ARBA" id="ARBA00022475"/>
    </source>
</evidence>
<keyword evidence="6 8" id="KW-1133">Transmembrane helix</keyword>
<dbReference type="NCBIfam" id="TIGR04476">
    <property type="entry name" value="exosort_XrtN"/>
    <property type="match status" value="1"/>
</dbReference>
<evidence type="ECO:0000256" key="1">
    <source>
        <dbReference type="ARBA" id="ARBA00004651"/>
    </source>
</evidence>
<evidence type="ECO:0000256" key="7">
    <source>
        <dbReference type="ARBA" id="ARBA00023136"/>
    </source>
</evidence>
<name>A0ABS1KW79_9BACT</name>
<comment type="subcellular location">
    <subcellularLocation>
        <location evidence="1">Cell membrane</location>
        <topology evidence="1">Multi-pass membrane protein</topology>
    </subcellularLocation>
</comment>
<feature type="transmembrane region" description="Helical" evidence="8">
    <location>
        <begin position="246"/>
        <end position="267"/>
    </location>
</feature>
<dbReference type="NCBIfam" id="TIGR04178">
    <property type="entry name" value="exo_archaeo"/>
    <property type="match status" value="1"/>
</dbReference>
<dbReference type="EC" id="3.4.22.-" evidence="9"/>
<keyword evidence="5 9" id="KW-0378">Hydrolase</keyword>
<accession>A0ABS1KW79</accession>
<evidence type="ECO:0000256" key="4">
    <source>
        <dbReference type="ARBA" id="ARBA00022692"/>
    </source>
</evidence>
<gene>
    <name evidence="9" type="primary">xrtN</name>
    <name evidence="9" type="ORF">JI741_20230</name>
</gene>
<reference evidence="9 10" key="1">
    <citation type="submission" date="2021-01" db="EMBL/GenBank/DDBJ databases">
        <title>Chryseolinea sp. Jin1 Genome sequencing and assembly.</title>
        <authorList>
            <person name="Kim I."/>
        </authorList>
    </citation>
    <scope>NUCLEOTIDE SEQUENCE [LARGE SCALE GENOMIC DNA]</scope>
    <source>
        <strain evidence="9 10">Jin1</strain>
    </source>
</reference>
<feature type="transmembrane region" description="Helical" evidence="8">
    <location>
        <begin position="68"/>
        <end position="84"/>
    </location>
</feature>
<dbReference type="InterPro" id="IPR019127">
    <property type="entry name" value="Exosortase"/>
</dbReference>
<feature type="transmembrane region" description="Helical" evidence="8">
    <location>
        <begin position="209"/>
        <end position="234"/>
    </location>
</feature>
<feature type="transmembrane region" description="Helical" evidence="8">
    <location>
        <begin position="21"/>
        <end position="39"/>
    </location>
</feature>
<keyword evidence="2" id="KW-1003">Cell membrane</keyword>
<keyword evidence="3" id="KW-0645">Protease</keyword>
<dbReference type="GO" id="GO:0016787">
    <property type="term" value="F:hydrolase activity"/>
    <property type="evidence" value="ECO:0007669"/>
    <property type="project" value="UniProtKB-KW"/>
</dbReference>
<organism evidence="9 10">
    <name type="scientific">Chryseolinea lacunae</name>
    <dbReference type="NCBI Taxonomy" id="2801331"/>
    <lineage>
        <taxon>Bacteria</taxon>
        <taxon>Pseudomonadati</taxon>
        <taxon>Bacteroidota</taxon>
        <taxon>Cytophagia</taxon>
        <taxon>Cytophagales</taxon>
        <taxon>Fulvivirgaceae</taxon>
        <taxon>Chryseolinea</taxon>
    </lineage>
</organism>
<feature type="transmembrane region" description="Helical" evidence="8">
    <location>
        <begin position="90"/>
        <end position="107"/>
    </location>
</feature>
<dbReference type="Pfam" id="PF09721">
    <property type="entry name" value="Exosortase_EpsH"/>
    <property type="match status" value="1"/>
</dbReference>
<feature type="transmembrane region" description="Helical" evidence="8">
    <location>
        <begin position="45"/>
        <end position="61"/>
    </location>
</feature>
<feature type="transmembrane region" description="Helical" evidence="8">
    <location>
        <begin position="288"/>
        <end position="305"/>
    </location>
</feature>
<dbReference type="Proteomes" id="UP000613030">
    <property type="component" value="Unassembled WGS sequence"/>
</dbReference>
<dbReference type="EMBL" id="JAERRB010000007">
    <property type="protein sequence ID" value="MBL0743573.1"/>
    <property type="molecule type" value="Genomic_DNA"/>
</dbReference>
<keyword evidence="7 8" id="KW-0472">Membrane</keyword>
<sequence length="454" mass="50453">MNINLVSIGVESWRSGVHRHHLFFMVLLAAGVVGASVALPLSYVSVSNFLVGLVLLPFVIFRQGAPRVNAVYVLALLCCGVLAYRYQLKIFYFLALAFYCIVLYEALLGRLNTLVLFQVVLMSPVFLQVATILGFPIRLQLSEWAGSVLSLAGLDIAVEGNVMMLNGFTFAVDEACMGLNMLTISMLMGVFAITHHYRTQRRTLRLGPLLLFFSAVFLLNVVSNLFRIILLVLFKILPDNVLHEGTGVLCLCAYVMVPLYFLARIMVHRFGHSCNVPRHSSIQNRGTTVFLAVLGATVLCLGLGMRPEGGELSVRHATVHYKNLKPENLNGGITKLADVGLLLYVKPIPEFFTGEHTPLLCWKGSGYQFKGIRKSIVGGHEIYRGTLAKDGAMLYTAWWYTNGAVQTIDQLTWRMEMLKGNAAFCLVNVTSEKEEVLVKNLQDILEKEMLVIEN</sequence>